<protein>
    <recommendedName>
        <fullName evidence="1">DUF8212 domain-containing protein</fullName>
    </recommendedName>
</protein>
<dbReference type="HOGENOM" id="CLU_2401108_0_0_1"/>
<dbReference type="PANTHER" id="PTHR10622">
    <property type="entry name" value="HET DOMAIN-CONTAINING PROTEIN"/>
    <property type="match status" value="1"/>
</dbReference>
<sequence>MPLLYGEGERAFYRLQEEIMKTNEDASLLAWSCTEADTGFAPNGLARSPTQFQKYQALLSGHNLQVLFVAFSPRMTARGLQSILRIHRDPIIH</sequence>
<accession>A0A084B1E6</accession>
<feature type="domain" description="DUF8212" evidence="1">
    <location>
        <begin position="10"/>
        <end position="44"/>
    </location>
</feature>
<proteinExistence type="predicted"/>
<dbReference type="AlphaFoldDB" id="A0A084B1E6"/>
<reference evidence="2 3" key="1">
    <citation type="journal article" date="2014" name="BMC Genomics">
        <title>Comparative genome sequencing reveals chemotype-specific gene clusters in the toxigenic black mold Stachybotrys.</title>
        <authorList>
            <person name="Semeiks J."/>
            <person name="Borek D."/>
            <person name="Otwinowski Z."/>
            <person name="Grishin N.V."/>
        </authorList>
    </citation>
    <scope>NUCLEOTIDE SEQUENCE [LARGE SCALE GENOMIC DNA]</scope>
    <source>
        <strain evidence="3">CBS 109288 / IBT 7711</strain>
    </source>
</reference>
<name>A0A084B1E6_STACB</name>
<keyword evidence="3" id="KW-1185">Reference proteome</keyword>
<evidence type="ECO:0000313" key="3">
    <source>
        <dbReference type="Proteomes" id="UP000028045"/>
    </source>
</evidence>
<dbReference type="Pfam" id="PF26640">
    <property type="entry name" value="DUF8212"/>
    <property type="match status" value="1"/>
</dbReference>
<dbReference type="InterPro" id="IPR058525">
    <property type="entry name" value="DUF8212"/>
</dbReference>
<evidence type="ECO:0000259" key="1">
    <source>
        <dbReference type="Pfam" id="PF26640"/>
    </source>
</evidence>
<gene>
    <name evidence="2" type="ORF">S7711_09777</name>
</gene>
<dbReference type="OrthoDB" id="20872at2759"/>
<dbReference type="EMBL" id="KL648307">
    <property type="protein sequence ID" value="KEY71375.1"/>
    <property type="molecule type" value="Genomic_DNA"/>
</dbReference>
<dbReference type="PANTHER" id="PTHR10622:SF10">
    <property type="entry name" value="HET DOMAIN-CONTAINING PROTEIN"/>
    <property type="match status" value="1"/>
</dbReference>
<evidence type="ECO:0000313" key="2">
    <source>
        <dbReference type="EMBL" id="KEY71375.1"/>
    </source>
</evidence>
<organism evidence="2 3">
    <name type="scientific">Stachybotrys chartarum (strain CBS 109288 / IBT 7711)</name>
    <name type="common">Toxic black mold</name>
    <name type="synonym">Stilbospora chartarum</name>
    <dbReference type="NCBI Taxonomy" id="1280523"/>
    <lineage>
        <taxon>Eukaryota</taxon>
        <taxon>Fungi</taxon>
        <taxon>Dikarya</taxon>
        <taxon>Ascomycota</taxon>
        <taxon>Pezizomycotina</taxon>
        <taxon>Sordariomycetes</taxon>
        <taxon>Hypocreomycetidae</taxon>
        <taxon>Hypocreales</taxon>
        <taxon>Stachybotryaceae</taxon>
        <taxon>Stachybotrys</taxon>
    </lineage>
</organism>
<dbReference type="Proteomes" id="UP000028045">
    <property type="component" value="Unassembled WGS sequence"/>
</dbReference>